<dbReference type="PANTHER" id="PTHR45458:SF1">
    <property type="entry name" value="SHORT CHAIN DEHYDROGENASE"/>
    <property type="match status" value="1"/>
</dbReference>
<dbReference type="PRINTS" id="PR00081">
    <property type="entry name" value="GDHRDH"/>
</dbReference>
<dbReference type="Pfam" id="PF00106">
    <property type="entry name" value="adh_short"/>
    <property type="match status" value="1"/>
</dbReference>
<evidence type="ECO:0000313" key="1">
    <source>
        <dbReference type="EMBL" id="MDT0575989.1"/>
    </source>
</evidence>
<sequence length="233" mass="24732">MANVFVAGASRGIGLELVRRHAARGDRVFALVRNVARQQDLQTLAGAQGAGAEGKVTLHELDAGDIARVDDAVAALGDTPVDMLYLVAGVSGPAGPELSTPIDWNEWDNAYDIMVKGPLAIFKALLPQMHDGTKVVCFSSQLAASTWELGGYYCYAGAKAALNAMMRAVARDVQDQGIIVTLLHPGWVQTDMGGPQAELPVEDSVTGIVTLADRLTMADTGGFFKWNGEAHPW</sequence>
<dbReference type="InterPro" id="IPR036291">
    <property type="entry name" value="NAD(P)-bd_dom_sf"/>
</dbReference>
<dbReference type="InterPro" id="IPR052184">
    <property type="entry name" value="SDR_enzymes"/>
</dbReference>
<comment type="caution">
    <text evidence="1">The sequence shown here is derived from an EMBL/GenBank/DDBJ whole genome shotgun (WGS) entry which is preliminary data.</text>
</comment>
<dbReference type="Proteomes" id="UP001259803">
    <property type="component" value="Unassembled WGS sequence"/>
</dbReference>
<protein>
    <submittedName>
        <fullName evidence="1">SDR family NAD(P)-dependent oxidoreductase</fullName>
    </submittedName>
</protein>
<dbReference type="InterPro" id="IPR002347">
    <property type="entry name" value="SDR_fam"/>
</dbReference>
<dbReference type="PROSITE" id="PS00061">
    <property type="entry name" value="ADH_SHORT"/>
    <property type="match status" value="1"/>
</dbReference>
<dbReference type="InterPro" id="IPR020904">
    <property type="entry name" value="Sc_DH/Rdtase_CS"/>
</dbReference>
<dbReference type="SUPFAM" id="SSF51735">
    <property type="entry name" value="NAD(P)-binding Rossmann-fold domains"/>
    <property type="match status" value="1"/>
</dbReference>
<reference evidence="1 2" key="1">
    <citation type="submission" date="2023-09" db="EMBL/GenBank/DDBJ databases">
        <authorList>
            <person name="Rey-Velasco X."/>
        </authorList>
    </citation>
    <scope>NUCLEOTIDE SEQUENCE [LARGE SCALE GENOMIC DNA]</scope>
    <source>
        <strain evidence="1 2">F390</strain>
    </source>
</reference>
<dbReference type="PANTHER" id="PTHR45458">
    <property type="entry name" value="SHORT-CHAIN DEHYDROGENASE/REDUCTASE SDR"/>
    <property type="match status" value="1"/>
</dbReference>
<gene>
    <name evidence="1" type="ORF">RM533_07295</name>
</gene>
<name>A0ABU2ZI62_9SPHN</name>
<evidence type="ECO:0000313" key="2">
    <source>
        <dbReference type="Proteomes" id="UP001259803"/>
    </source>
</evidence>
<dbReference type="EMBL" id="JAVRHS010000004">
    <property type="protein sequence ID" value="MDT0575989.1"/>
    <property type="molecule type" value="Genomic_DNA"/>
</dbReference>
<dbReference type="Gene3D" id="3.40.50.720">
    <property type="entry name" value="NAD(P)-binding Rossmann-like Domain"/>
    <property type="match status" value="1"/>
</dbReference>
<accession>A0ABU2ZI62</accession>
<organism evidence="1 2">
    <name type="scientific">Croceicoccus esteveae</name>
    <dbReference type="NCBI Taxonomy" id="3075597"/>
    <lineage>
        <taxon>Bacteria</taxon>
        <taxon>Pseudomonadati</taxon>
        <taxon>Pseudomonadota</taxon>
        <taxon>Alphaproteobacteria</taxon>
        <taxon>Sphingomonadales</taxon>
        <taxon>Erythrobacteraceae</taxon>
        <taxon>Croceicoccus</taxon>
    </lineage>
</organism>
<keyword evidence="2" id="KW-1185">Reference proteome</keyword>
<proteinExistence type="predicted"/>
<dbReference type="RefSeq" id="WP_311340565.1">
    <property type="nucleotide sequence ID" value="NZ_JAVRHS010000004.1"/>
</dbReference>